<evidence type="ECO:0000313" key="4">
    <source>
        <dbReference type="Proteomes" id="UP000095149"/>
    </source>
</evidence>
<dbReference type="OrthoDB" id="197676at2759"/>
<dbReference type="EMBL" id="MEKH01000002">
    <property type="protein sequence ID" value="ODO10800.1"/>
    <property type="molecule type" value="Genomic_DNA"/>
</dbReference>
<gene>
    <name evidence="3" type="ORF">I350_01398</name>
</gene>
<dbReference type="Pfam" id="PF02755">
    <property type="entry name" value="RPEL"/>
    <property type="match status" value="1"/>
</dbReference>
<dbReference type="PROSITE" id="PS51073">
    <property type="entry name" value="RPEL"/>
    <property type="match status" value="1"/>
</dbReference>
<protein>
    <submittedName>
        <fullName evidence="3">Uncharacterized protein</fullName>
    </submittedName>
</protein>
<keyword evidence="1" id="KW-0677">Repeat</keyword>
<evidence type="ECO:0000313" key="3">
    <source>
        <dbReference type="EMBL" id="ODO10800.1"/>
    </source>
</evidence>
<sequence length="198" mass="20699">MATWHGQHRGTTEREGFAATGLLNQATQAANNLATQATNLVNQAANSDTTANVTSQAKTLGSQAVGAAGTLAGQAHAQAHALAPGIVPAPAEGVDLSHGLKPDSEADKEKLAKALEKKADASELKDKGILKGNPGDSLAGKKDELQKAMQKDVLDNEIAQRPHPEELVSKGILSRKWLYNATVVSDEQNVADEAPRTN</sequence>
<dbReference type="Gene3D" id="6.10.150.10">
    <property type="match status" value="1"/>
</dbReference>
<dbReference type="InterPro" id="IPR004018">
    <property type="entry name" value="RPEL_repeat"/>
</dbReference>
<dbReference type="AlphaFoldDB" id="A0A1E3KCH2"/>
<feature type="repeat" description="RPEL" evidence="2">
    <location>
        <begin position="152"/>
        <end position="177"/>
    </location>
</feature>
<organism evidence="3 4">
    <name type="scientific">Cryptococcus amylolentus CBS 6273</name>
    <dbReference type="NCBI Taxonomy" id="1296118"/>
    <lineage>
        <taxon>Eukaryota</taxon>
        <taxon>Fungi</taxon>
        <taxon>Dikarya</taxon>
        <taxon>Basidiomycota</taxon>
        <taxon>Agaricomycotina</taxon>
        <taxon>Tremellomycetes</taxon>
        <taxon>Tremellales</taxon>
        <taxon>Cryptococcaceae</taxon>
        <taxon>Cryptococcus</taxon>
    </lineage>
</organism>
<reference evidence="3 4" key="1">
    <citation type="submission" date="2016-06" db="EMBL/GenBank/DDBJ databases">
        <title>Evolution of pathogenesis and genome organization in the Tremellales.</title>
        <authorList>
            <person name="Cuomo C."/>
            <person name="Litvintseva A."/>
            <person name="Heitman J."/>
            <person name="Chen Y."/>
            <person name="Sun S."/>
            <person name="Springer D."/>
            <person name="Dromer F."/>
            <person name="Young S."/>
            <person name="Zeng Q."/>
            <person name="Chapman S."/>
            <person name="Gujja S."/>
            <person name="Saif S."/>
            <person name="Birren B."/>
        </authorList>
    </citation>
    <scope>NUCLEOTIDE SEQUENCE [LARGE SCALE GENOMIC DNA]</scope>
    <source>
        <strain evidence="3 4">CBS 6273</strain>
    </source>
</reference>
<dbReference type="Proteomes" id="UP000095149">
    <property type="component" value="Unassembled WGS sequence"/>
</dbReference>
<accession>A0A1E3KCH2</accession>
<name>A0A1E3KCH2_9TREE</name>
<proteinExistence type="predicted"/>
<comment type="caution">
    <text evidence="3">The sequence shown here is derived from an EMBL/GenBank/DDBJ whole genome shotgun (WGS) entry which is preliminary data.</text>
</comment>
<evidence type="ECO:0000256" key="1">
    <source>
        <dbReference type="ARBA" id="ARBA00022737"/>
    </source>
</evidence>
<evidence type="ECO:0000256" key="2">
    <source>
        <dbReference type="PROSITE-ProRule" id="PRU00401"/>
    </source>
</evidence>